<evidence type="ECO:0000256" key="12">
    <source>
        <dbReference type="SAM" id="SignalP"/>
    </source>
</evidence>
<accession>A0A8H8BW87</accession>
<evidence type="ECO:0000256" key="6">
    <source>
        <dbReference type="ARBA" id="ARBA00022729"/>
    </source>
</evidence>
<keyword evidence="11" id="KW-0812">Transmembrane</keyword>
<dbReference type="EMBL" id="JAFJYH010000006">
    <property type="protein sequence ID" value="KAG4425978.1"/>
    <property type="molecule type" value="Genomic_DNA"/>
</dbReference>
<evidence type="ECO:0000256" key="7">
    <source>
        <dbReference type="ARBA" id="ARBA00023157"/>
    </source>
</evidence>
<feature type="domain" description="CFEM" evidence="13">
    <location>
        <begin position="1"/>
        <end position="113"/>
    </location>
</feature>
<dbReference type="GO" id="GO:0098552">
    <property type="term" value="C:side of membrane"/>
    <property type="evidence" value="ECO:0007669"/>
    <property type="project" value="UniProtKB-KW"/>
</dbReference>
<keyword evidence="11" id="KW-1133">Transmembrane helix</keyword>
<comment type="caution">
    <text evidence="9">Lacks conserved residue(s) required for the propagation of feature annotation.</text>
</comment>
<evidence type="ECO:0000256" key="3">
    <source>
        <dbReference type="ARBA" id="ARBA00010031"/>
    </source>
</evidence>
<evidence type="ECO:0000313" key="15">
    <source>
        <dbReference type="Proteomes" id="UP000664132"/>
    </source>
</evidence>
<evidence type="ECO:0000256" key="11">
    <source>
        <dbReference type="SAM" id="Phobius"/>
    </source>
</evidence>
<dbReference type="InterPro" id="IPR008427">
    <property type="entry name" value="Extracellular_membr_CFEM_dom"/>
</dbReference>
<comment type="caution">
    <text evidence="14">The sequence shown here is derived from an EMBL/GenBank/DDBJ whole genome shotgun (WGS) entry which is preliminary data.</text>
</comment>
<evidence type="ECO:0000256" key="2">
    <source>
        <dbReference type="ARBA" id="ARBA00004613"/>
    </source>
</evidence>
<keyword evidence="8" id="KW-0449">Lipoprotein</keyword>
<keyword evidence="9" id="KW-0349">Heme</keyword>
<keyword evidence="5" id="KW-0325">Glycoprotein</keyword>
<evidence type="ECO:0000313" key="14">
    <source>
        <dbReference type="EMBL" id="KAG4425978.1"/>
    </source>
</evidence>
<dbReference type="OrthoDB" id="3065412at2759"/>
<evidence type="ECO:0000256" key="8">
    <source>
        <dbReference type="ARBA" id="ARBA00023288"/>
    </source>
</evidence>
<feature type="binding site" description="axial binding residue" evidence="9">
    <location>
        <position position="49"/>
    </location>
    <ligand>
        <name>heme</name>
        <dbReference type="ChEBI" id="CHEBI:30413"/>
    </ligand>
    <ligandPart>
        <name>Fe</name>
        <dbReference type="ChEBI" id="CHEBI:18248"/>
    </ligandPart>
</feature>
<evidence type="ECO:0000256" key="4">
    <source>
        <dbReference type="ARBA" id="ARBA00022525"/>
    </source>
</evidence>
<feature type="compositionally biased region" description="Gly residues" evidence="10">
    <location>
        <begin position="108"/>
        <end position="126"/>
    </location>
</feature>
<feature type="region of interest" description="Disordered" evidence="10">
    <location>
        <begin position="280"/>
        <end position="304"/>
    </location>
</feature>
<dbReference type="AlphaFoldDB" id="A0A8H8BW87"/>
<evidence type="ECO:0000259" key="13">
    <source>
        <dbReference type="PROSITE" id="PS52012"/>
    </source>
</evidence>
<feature type="transmembrane region" description="Helical" evidence="11">
    <location>
        <begin position="308"/>
        <end position="329"/>
    </location>
</feature>
<feature type="region of interest" description="Disordered" evidence="10">
    <location>
        <begin position="98"/>
        <end position="128"/>
    </location>
</feature>
<comment type="similarity">
    <text evidence="3">Belongs to the RBT5 family.</text>
</comment>
<feature type="chain" id="PRO_5034520999" description="CFEM domain-containing protein" evidence="12">
    <location>
        <begin position="18"/>
        <end position="387"/>
    </location>
</feature>
<keyword evidence="5" id="KW-0336">GPI-anchor</keyword>
<evidence type="ECO:0000256" key="10">
    <source>
        <dbReference type="SAM" id="MobiDB-lite"/>
    </source>
</evidence>
<comment type="subcellular location">
    <subcellularLocation>
        <location evidence="1">Membrane</location>
        <topology evidence="1">Lipid-anchor</topology>
        <topology evidence="1">GPI-anchor</topology>
    </subcellularLocation>
    <subcellularLocation>
        <location evidence="2">Secreted</location>
    </subcellularLocation>
</comment>
<proteinExistence type="inferred from homology"/>
<organism evidence="14 15">
    <name type="scientific">Cadophora malorum</name>
    <dbReference type="NCBI Taxonomy" id="108018"/>
    <lineage>
        <taxon>Eukaryota</taxon>
        <taxon>Fungi</taxon>
        <taxon>Dikarya</taxon>
        <taxon>Ascomycota</taxon>
        <taxon>Pezizomycotina</taxon>
        <taxon>Leotiomycetes</taxon>
        <taxon>Helotiales</taxon>
        <taxon>Ploettnerulaceae</taxon>
        <taxon>Cadophora</taxon>
    </lineage>
</organism>
<dbReference type="GO" id="GO:0046872">
    <property type="term" value="F:metal ion binding"/>
    <property type="evidence" value="ECO:0007669"/>
    <property type="project" value="UniProtKB-UniRule"/>
</dbReference>
<keyword evidence="6 12" id="KW-0732">Signal</keyword>
<evidence type="ECO:0000256" key="5">
    <source>
        <dbReference type="ARBA" id="ARBA00022622"/>
    </source>
</evidence>
<name>A0A8H8BW87_9HELO</name>
<evidence type="ECO:0000256" key="1">
    <source>
        <dbReference type="ARBA" id="ARBA00004589"/>
    </source>
</evidence>
<keyword evidence="7 9" id="KW-1015">Disulfide bond</keyword>
<dbReference type="GO" id="GO:0005576">
    <property type="term" value="C:extracellular region"/>
    <property type="evidence" value="ECO:0007669"/>
    <property type="project" value="UniProtKB-SubCell"/>
</dbReference>
<feature type="disulfide bond" evidence="9">
    <location>
        <begin position="45"/>
        <end position="52"/>
    </location>
</feature>
<sequence>MAYHAFLCLLLLPTSLSQGVIPATFPQCANDCLAKFNNGTFIGNCAIGDPACICAESNFQDGWACCVNTGCNEADEASAIGTMKSQCPTSPNIGNCAAGRDPGRSGRGRGGGRFGGGGGRFGGGGQSEPVPTLDPVTVTAPAPPPVAVPVTVVSPVTINNPVTVAPSPIIPDTQLPISTPPAPGSAAPVPFSTITPASVPATITATSVLTSLQEIVVTSFISDAALPSPVPSGAPLSPPLVEGSTLLSTESIDTMGTGQPNTLEGALPFTTLFSSTVLPTGTPPSPILTPTNTDEPRPSKPMTDGQKAGIAVAVLVTVALIAIGVYFFMRWRKRLIDKEFEELKGQHEANKAMPESKALPVYPRTDTTVVGGVGAYRDVFDKPGGAG</sequence>
<dbReference type="PROSITE" id="PS52012">
    <property type="entry name" value="CFEM"/>
    <property type="match status" value="1"/>
</dbReference>
<feature type="signal peptide" evidence="12">
    <location>
        <begin position="1"/>
        <end position="17"/>
    </location>
</feature>
<reference evidence="14" key="1">
    <citation type="submission" date="2021-02" db="EMBL/GenBank/DDBJ databases">
        <title>Genome sequence Cadophora malorum strain M34.</title>
        <authorList>
            <person name="Stefanovic E."/>
            <person name="Vu D."/>
            <person name="Scully C."/>
            <person name="Dijksterhuis J."/>
            <person name="Roader J."/>
            <person name="Houbraken J."/>
        </authorList>
    </citation>
    <scope>NUCLEOTIDE SEQUENCE</scope>
    <source>
        <strain evidence="14">M34</strain>
    </source>
</reference>
<evidence type="ECO:0000256" key="9">
    <source>
        <dbReference type="PROSITE-ProRule" id="PRU01356"/>
    </source>
</evidence>
<keyword evidence="15" id="KW-1185">Reference proteome</keyword>
<dbReference type="Proteomes" id="UP000664132">
    <property type="component" value="Unassembled WGS sequence"/>
</dbReference>
<feature type="disulfide bond" evidence="9">
    <location>
        <begin position="54"/>
        <end position="87"/>
    </location>
</feature>
<keyword evidence="4" id="KW-0964">Secreted</keyword>
<keyword evidence="11" id="KW-0472">Membrane</keyword>
<gene>
    <name evidence="14" type="ORF">IFR04_000922</name>
</gene>
<keyword evidence="9" id="KW-0479">Metal-binding</keyword>
<dbReference type="Pfam" id="PF05730">
    <property type="entry name" value="CFEM"/>
    <property type="match status" value="1"/>
</dbReference>
<keyword evidence="9" id="KW-0408">Iron</keyword>
<protein>
    <recommendedName>
        <fullName evidence="13">CFEM domain-containing protein</fullName>
    </recommendedName>
</protein>